<dbReference type="KEGG" id="dfa:DFA_10217"/>
<protein>
    <submittedName>
        <fullName evidence="1">Uncharacterized protein</fullName>
    </submittedName>
</protein>
<dbReference type="RefSeq" id="XP_004354125.1">
    <property type="nucleotide sequence ID" value="XM_004354073.1"/>
</dbReference>
<keyword evidence="2" id="KW-1185">Reference proteome</keyword>
<sequence length="817" mass="95993">MEDVNNYDRDNKKIKRRLLSNQSLFSRILNQTYLRKLIFNHVSSIHKQLNIKVVRLSSLFLPIQYIQYGLNDLFFKHIDLLWSLMFASSNGVYRNDHADKLTRIMSTAIHYNNHQVLEYLLNRIKNEMDEFKSTPITIYFDYAKESTNEKIHCLGLKIFKLLSDDNILIESDILIHRMAKTAIIVIGDVDVIRNWFKRYNLSDLKNLFTMYPTTKAKGIPTLFDLINKKTDIELIELYNVVKIVNKKMDKRSRMEIILQALVQDRIKVIMHIINDGKAKKWKRPLDALLFSPYSSKKTQDYERMRALKFYGIKFCWKYDYVDQEGLTHKINNGTDIDYLRYITSPQVSTPADFKVHVSRWNFAKSLESGCQEAVSFILDCVQKDSTIRIDCIATVFFNPIFCSRHYIDLLSAHVINSGSYHPSNLVQSTLLQAPKGKEYAELDYLLKSKFAQKCHIDFAGSVGFIIDKYGGDNDLLERLVAHAEGFPKKCGFPFESVERYTEQDYPGRDQFISIVEKALAQSPFLKSEFKQRDRIDEPILYVPKHNIERVLIPSLLKKIINQYCRFSLQAIDNSSMRLCRHMFQFIYGAPIKFDSINPYDRVTILCLMVGAGYYRFAKEFILHLNMAIIAMGNKMEQSIDILIQLSLHLIKKPSQQQALEDSDINMPIDQQVDYQELADQILNLIPVEYQPDILYHAKDLTDLQLIPLWERFYLDSNLEGWLDHHSSHPMFLKYDQTFFNHLERLYRLYQEYGKDQKMDPPPLVITYFKIWNQCLDKYYYTLNDESNTIVRRYTQQEYDDFIDLATSTGFIPLKLIK</sequence>
<accession>F4Q9L4</accession>
<dbReference type="AlphaFoldDB" id="F4Q9L4"/>
<dbReference type="Proteomes" id="UP000007797">
    <property type="component" value="Unassembled WGS sequence"/>
</dbReference>
<reference evidence="2" key="1">
    <citation type="journal article" date="2011" name="Genome Res.">
        <title>Phylogeny-wide analysis of social amoeba genomes highlights ancient origins for complex intercellular communication.</title>
        <authorList>
            <person name="Heidel A.J."/>
            <person name="Lawal H.M."/>
            <person name="Felder M."/>
            <person name="Schilde C."/>
            <person name="Helps N.R."/>
            <person name="Tunggal B."/>
            <person name="Rivero F."/>
            <person name="John U."/>
            <person name="Schleicher M."/>
            <person name="Eichinger L."/>
            <person name="Platzer M."/>
            <person name="Noegel A.A."/>
            <person name="Schaap P."/>
            <person name="Gloeckner G."/>
        </authorList>
    </citation>
    <scope>NUCLEOTIDE SEQUENCE [LARGE SCALE GENOMIC DNA]</scope>
    <source>
        <strain evidence="2">SH3</strain>
    </source>
</reference>
<dbReference type="GeneID" id="14867435"/>
<name>F4Q9L4_CACFS</name>
<evidence type="ECO:0000313" key="1">
    <source>
        <dbReference type="EMBL" id="EGG15383.1"/>
    </source>
</evidence>
<dbReference type="EMBL" id="GL883026">
    <property type="protein sequence ID" value="EGG15383.1"/>
    <property type="molecule type" value="Genomic_DNA"/>
</dbReference>
<organism evidence="1 2">
    <name type="scientific">Cavenderia fasciculata</name>
    <name type="common">Slime mold</name>
    <name type="synonym">Dictyostelium fasciculatum</name>
    <dbReference type="NCBI Taxonomy" id="261658"/>
    <lineage>
        <taxon>Eukaryota</taxon>
        <taxon>Amoebozoa</taxon>
        <taxon>Evosea</taxon>
        <taxon>Eumycetozoa</taxon>
        <taxon>Dictyostelia</taxon>
        <taxon>Acytosteliales</taxon>
        <taxon>Cavenderiaceae</taxon>
        <taxon>Cavenderia</taxon>
    </lineage>
</organism>
<gene>
    <name evidence="1" type="ORF">DFA_10217</name>
</gene>
<proteinExistence type="predicted"/>
<evidence type="ECO:0000313" key="2">
    <source>
        <dbReference type="Proteomes" id="UP000007797"/>
    </source>
</evidence>